<dbReference type="Gene3D" id="3.40.50.920">
    <property type="match status" value="1"/>
</dbReference>
<comment type="cofactor">
    <cofactor evidence="16">
        <name>Mg(2+)</name>
        <dbReference type="ChEBI" id="CHEBI:18420"/>
    </cofactor>
    <text evidence="16">Binds 1 Mg(2+) ion per subunit. Can also utilize other divalent metal cations, such as Ca(2+), Mn(2+) and Co(2+).</text>
</comment>
<evidence type="ECO:0000256" key="6">
    <source>
        <dbReference type="ARBA" id="ARBA00022679"/>
    </source>
</evidence>
<dbReference type="GO" id="GO:0009052">
    <property type="term" value="P:pentose-phosphate shunt, non-oxidative branch"/>
    <property type="evidence" value="ECO:0007669"/>
    <property type="project" value="UniProtKB-ARBA"/>
</dbReference>
<evidence type="ECO:0000256" key="9">
    <source>
        <dbReference type="ARBA" id="ARBA00022842"/>
    </source>
</evidence>
<feature type="binding site" evidence="14">
    <location>
        <position position="266"/>
    </location>
    <ligand>
        <name>substrate</name>
    </ligand>
</feature>
<gene>
    <name evidence="20" type="ORF">B7Z01_00120</name>
</gene>
<feature type="domain" description="Transketolase-like pyrimidine-binding" evidence="19">
    <location>
        <begin position="356"/>
        <end position="528"/>
    </location>
</feature>
<evidence type="ECO:0000256" key="2">
    <source>
        <dbReference type="ARBA" id="ARBA00001941"/>
    </source>
</evidence>
<comment type="similarity">
    <text evidence="3 18">Belongs to the transketolase family.</text>
</comment>
<dbReference type="InterPro" id="IPR005474">
    <property type="entry name" value="Transketolase_N"/>
</dbReference>
<dbReference type="CDD" id="cd07033">
    <property type="entry name" value="TPP_PYR_DXS_TK_like"/>
    <property type="match status" value="1"/>
</dbReference>
<evidence type="ECO:0000256" key="10">
    <source>
        <dbReference type="ARBA" id="ARBA00023052"/>
    </source>
</evidence>
<dbReference type="SUPFAM" id="SSF52922">
    <property type="entry name" value="TK C-terminal domain-like"/>
    <property type="match status" value="1"/>
</dbReference>
<evidence type="ECO:0000256" key="1">
    <source>
        <dbReference type="ARBA" id="ARBA00001913"/>
    </source>
</evidence>
<dbReference type="FunFam" id="3.40.50.970:FF:000003">
    <property type="entry name" value="Transketolase"/>
    <property type="match status" value="1"/>
</dbReference>
<dbReference type="Gene3D" id="3.40.50.970">
    <property type="match status" value="2"/>
</dbReference>
<sequence>MADAKTAPDKASLKQMADAIRVLSMDGVEKANSGHPGMPMGMADVATVLFSRFLKFDASRPDWADRDRFILSAGHGSMLVYALLHLTGYKAATKEQLSSFRQWGSKTAGHPEYGHMPGVETTTGPLGQGLANAVGFAMAERHLAARFGEDLVDHRTWVIAGDGCLMEGVSQEAIALAGRYRLNKLTVLWDDNAITIDGAVSLSDATDQKARFKAAGWAVKAVDGHDVKAVKSALQWATRQDRPTLIACKTRIGRGAATMEGSHKTHGAALGAAEIAATRLGLSWTHEPFELPEAVEKAWKKVGKRGGKDRKAWEARLAASSQATDFTRAMAGDLPERAFDGLNAGIAQLLVDKPAQATRQASGAALEAVFGAVPEMIGGSADLTGSNNTLVKGTPIFDAPTYEGRYVNWGIREHGMAAAMNGMALHGGVIPYGGTFMVFSDYSRPSIRLAALMGIRVIHVLTHDSIGLGEDGPTHQPVEHLAALRAIPNLMVFRPADTVEAFECWQLALEAKTTPSALALSRQKTAAVRTTASDENLSARGAYELKAASGEAKASLFATGTEVPIALKAAEALEAEGTPTRVVSVPCFELFETQDAAYQASVLGRGTVRVAVEAAIQQGWERFIGEDGAFVGMTGFGASAPADVLYREFGITAEAVVAAVKARL</sequence>
<dbReference type="AlphaFoldDB" id="A0A258FVF3"/>
<dbReference type="InterPro" id="IPR005475">
    <property type="entry name" value="Transketolase-like_Pyr-bd"/>
</dbReference>
<comment type="cofactor">
    <cofactor evidence="18">
        <name>Mg(2+)</name>
        <dbReference type="ChEBI" id="CHEBI:18420"/>
    </cofactor>
    <cofactor evidence="18">
        <name>Ca(2+)</name>
        <dbReference type="ChEBI" id="CHEBI:29108"/>
    </cofactor>
    <cofactor evidence="18">
        <name>Mn(2+)</name>
        <dbReference type="ChEBI" id="CHEBI:29035"/>
    </cofactor>
    <cofactor evidence="18">
        <name>Co(2+)</name>
        <dbReference type="ChEBI" id="CHEBI:48828"/>
    </cofactor>
    <text evidence="18">Binds 1 Mg(2+) ion per subunit. Can also utilize other divalent metal cations, such as Ca(2+), Mn(2+) and Co(2+).</text>
</comment>
<feature type="binding site" evidence="16">
    <location>
        <position position="192"/>
    </location>
    <ligand>
        <name>Mg(2+)</name>
        <dbReference type="ChEBI" id="CHEBI:18420"/>
    </ligand>
</feature>
<evidence type="ECO:0000256" key="11">
    <source>
        <dbReference type="ARBA" id="ARBA00049473"/>
    </source>
</evidence>
<dbReference type="SMART" id="SM00861">
    <property type="entry name" value="Transket_pyr"/>
    <property type="match status" value="1"/>
</dbReference>
<dbReference type="NCBIfam" id="TIGR00232">
    <property type="entry name" value="tktlase_bact"/>
    <property type="match status" value="1"/>
</dbReference>
<dbReference type="Pfam" id="PF02779">
    <property type="entry name" value="Transket_pyr"/>
    <property type="match status" value="1"/>
</dbReference>
<name>A0A258FVF3_9CAUL</name>
<dbReference type="Pfam" id="PF00456">
    <property type="entry name" value="Transketolase_N"/>
    <property type="match status" value="1"/>
</dbReference>
<feature type="binding site" evidence="15">
    <location>
        <position position="75"/>
    </location>
    <ligand>
        <name>thiamine diphosphate</name>
        <dbReference type="ChEBI" id="CHEBI:58937"/>
    </ligand>
</feature>
<dbReference type="InterPro" id="IPR029061">
    <property type="entry name" value="THDP-binding"/>
</dbReference>
<evidence type="ECO:0000256" key="14">
    <source>
        <dbReference type="PIRSR" id="PIRSR605478-2"/>
    </source>
</evidence>
<dbReference type="PROSITE" id="PS00801">
    <property type="entry name" value="TRANSKETOLASE_1"/>
    <property type="match status" value="1"/>
</dbReference>
<comment type="cofactor">
    <cofactor evidence="1">
        <name>Ca(2+)</name>
        <dbReference type="ChEBI" id="CHEBI:29108"/>
    </cofactor>
</comment>
<evidence type="ECO:0000256" key="3">
    <source>
        <dbReference type="ARBA" id="ARBA00007131"/>
    </source>
</evidence>
<feature type="active site" description="Proton donor" evidence="13">
    <location>
        <position position="413"/>
    </location>
</feature>
<feature type="binding site" evidence="14">
    <location>
        <position position="475"/>
    </location>
    <ligand>
        <name>substrate</name>
    </ligand>
</feature>
<feature type="binding site" evidence="15">
    <location>
        <position position="163"/>
    </location>
    <ligand>
        <name>thiamine diphosphate</name>
        <dbReference type="ChEBI" id="CHEBI:58937"/>
    </ligand>
</feature>
<feature type="binding site" evidence="15">
    <location>
        <position position="439"/>
    </location>
    <ligand>
        <name>thiamine diphosphate</name>
        <dbReference type="ChEBI" id="CHEBI:58937"/>
    </ligand>
</feature>
<evidence type="ECO:0000256" key="5">
    <source>
        <dbReference type="ARBA" id="ARBA00013152"/>
    </source>
</evidence>
<feature type="binding site" evidence="14">
    <location>
        <position position="386"/>
    </location>
    <ligand>
        <name>substrate</name>
    </ligand>
</feature>
<evidence type="ECO:0000256" key="18">
    <source>
        <dbReference type="RuleBase" id="RU004996"/>
    </source>
</evidence>
<dbReference type="Proteomes" id="UP000215595">
    <property type="component" value="Unassembled WGS sequence"/>
</dbReference>
<feature type="binding site" evidence="14">
    <location>
        <position position="471"/>
    </location>
    <ligand>
        <name>substrate</name>
    </ligand>
</feature>
<dbReference type="InterPro" id="IPR049557">
    <property type="entry name" value="Transketolase_CS"/>
</dbReference>
<evidence type="ECO:0000313" key="20">
    <source>
        <dbReference type="EMBL" id="OYX36099.1"/>
    </source>
</evidence>
<dbReference type="GO" id="GO:0005829">
    <property type="term" value="C:cytosol"/>
    <property type="evidence" value="ECO:0007669"/>
    <property type="project" value="TreeGrafter"/>
</dbReference>
<evidence type="ECO:0000256" key="13">
    <source>
        <dbReference type="PIRSR" id="PIRSR605478-1"/>
    </source>
</evidence>
<reference evidence="20 21" key="1">
    <citation type="submission" date="2017-03" db="EMBL/GenBank/DDBJ databases">
        <title>Lifting the veil on microbial sulfur biogeochemistry in mining wastewaters.</title>
        <authorList>
            <person name="Kantor R.S."/>
            <person name="Colenbrander Nelson T."/>
            <person name="Marshall S."/>
            <person name="Bennett D."/>
            <person name="Apte S."/>
            <person name="Camacho D."/>
            <person name="Thomas B.C."/>
            <person name="Warren L.A."/>
            <person name="Banfield J.F."/>
        </authorList>
    </citation>
    <scope>NUCLEOTIDE SEQUENCE [LARGE SCALE GENOMIC DNA]</scope>
    <source>
        <strain evidence="20">32-69-9</strain>
    </source>
</reference>
<keyword evidence="6 18" id="KW-0808">Transferase</keyword>
<dbReference type="CDD" id="cd02012">
    <property type="entry name" value="TPP_TK"/>
    <property type="match status" value="1"/>
</dbReference>
<evidence type="ECO:0000256" key="17">
    <source>
        <dbReference type="PIRSR" id="PIRSR605478-5"/>
    </source>
</evidence>
<evidence type="ECO:0000256" key="16">
    <source>
        <dbReference type="PIRSR" id="PIRSR605478-4"/>
    </source>
</evidence>
<feature type="binding site" evidence="16">
    <location>
        <position position="194"/>
    </location>
    <ligand>
        <name>Mg(2+)</name>
        <dbReference type="ChEBI" id="CHEBI:18420"/>
    </ligand>
</feature>
<dbReference type="FunFam" id="3.40.50.970:FF:000004">
    <property type="entry name" value="Transketolase"/>
    <property type="match status" value="1"/>
</dbReference>
<comment type="function">
    <text evidence="18">Catalyzes the transfer of a two-carbon ketol group from a ketose donor to an aldose acceptor, via a covalent intermediate with the cofactor thiamine pyrophosphate.</text>
</comment>
<keyword evidence="10 15" id="KW-0786">Thiamine pyrophosphate</keyword>
<evidence type="ECO:0000256" key="15">
    <source>
        <dbReference type="PIRSR" id="PIRSR605478-3"/>
    </source>
</evidence>
<dbReference type="GO" id="GO:0004802">
    <property type="term" value="F:transketolase activity"/>
    <property type="evidence" value="ECO:0007669"/>
    <property type="project" value="UniProtKB-UniRule"/>
</dbReference>
<keyword evidence="7 16" id="KW-0479">Metal-binding</keyword>
<dbReference type="PROSITE" id="PS00802">
    <property type="entry name" value="TRANSKETOLASE_2"/>
    <property type="match status" value="1"/>
</dbReference>
<dbReference type="InterPro" id="IPR009014">
    <property type="entry name" value="Transketo_C/PFOR_II"/>
</dbReference>
<proteinExistence type="inferred from homology"/>
<dbReference type="EC" id="2.2.1.1" evidence="5 12"/>
<dbReference type="PANTHER" id="PTHR43522:SF2">
    <property type="entry name" value="TRANSKETOLASE 1-RELATED"/>
    <property type="match status" value="1"/>
</dbReference>
<comment type="catalytic activity">
    <reaction evidence="11 18">
        <text>D-sedoheptulose 7-phosphate + D-glyceraldehyde 3-phosphate = aldehydo-D-ribose 5-phosphate + D-xylulose 5-phosphate</text>
        <dbReference type="Rhea" id="RHEA:10508"/>
        <dbReference type="ChEBI" id="CHEBI:57483"/>
        <dbReference type="ChEBI" id="CHEBI:57737"/>
        <dbReference type="ChEBI" id="CHEBI:58273"/>
        <dbReference type="ChEBI" id="CHEBI:59776"/>
        <dbReference type="EC" id="2.2.1.1"/>
    </reaction>
</comment>
<dbReference type="FunFam" id="3.40.50.920:FF:000003">
    <property type="entry name" value="Transketolase"/>
    <property type="match status" value="1"/>
</dbReference>
<feature type="binding site" evidence="14">
    <location>
        <position position="35"/>
    </location>
    <ligand>
        <name>substrate</name>
    </ligand>
</feature>
<evidence type="ECO:0000259" key="19">
    <source>
        <dbReference type="SMART" id="SM00861"/>
    </source>
</evidence>
<organism evidence="20 21">
    <name type="scientific">Brevundimonas subvibrioides</name>
    <dbReference type="NCBI Taxonomy" id="74313"/>
    <lineage>
        <taxon>Bacteria</taxon>
        <taxon>Pseudomonadati</taxon>
        <taxon>Pseudomonadota</taxon>
        <taxon>Alphaproteobacteria</taxon>
        <taxon>Caulobacterales</taxon>
        <taxon>Caulobacteraceae</taxon>
        <taxon>Brevundimonas</taxon>
    </lineage>
</organism>
<feature type="binding site" evidence="15">
    <location>
        <position position="266"/>
    </location>
    <ligand>
        <name>thiamine diphosphate</name>
        <dbReference type="ChEBI" id="CHEBI:58937"/>
    </ligand>
</feature>
<evidence type="ECO:0000256" key="7">
    <source>
        <dbReference type="ARBA" id="ARBA00022723"/>
    </source>
</evidence>
<comment type="caution">
    <text evidence="20">The sequence shown here is derived from an EMBL/GenBank/DDBJ whole genome shotgun (WGS) entry which is preliminary data.</text>
</comment>
<keyword evidence="8 18" id="KW-0106">Calcium</keyword>
<dbReference type="InterPro" id="IPR055152">
    <property type="entry name" value="Transketolase-like_C_2"/>
</dbReference>
<feature type="binding site" evidence="15">
    <location>
        <position position="192"/>
    </location>
    <ligand>
        <name>thiamine diphosphate</name>
        <dbReference type="ChEBI" id="CHEBI:58937"/>
    </ligand>
</feature>
<dbReference type="EMBL" id="NCEB01000001">
    <property type="protein sequence ID" value="OYX36099.1"/>
    <property type="molecule type" value="Genomic_DNA"/>
</dbReference>
<evidence type="ECO:0000256" key="4">
    <source>
        <dbReference type="ARBA" id="ARBA00011738"/>
    </source>
</evidence>
<evidence type="ECO:0000313" key="21">
    <source>
        <dbReference type="Proteomes" id="UP000215595"/>
    </source>
</evidence>
<comment type="subunit">
    <text evidence="4 18">Homodimer.</text>
</comment>
<comment type="cofactor">
    <cofactor evidence="2">
        <name>Co(2+)</name>
        <dbReference type="ChEBI" id="CHEBI:48828"/>
    </cofactor>
</comment>
<protein>
    <recommendedName>
        <fullName evidence="5 12">Transketolase</fullName>
        <ecNumber evidence="5 12">2.2.1.1</ecNumber>
    </recommendedName>
</protein>
<feature type="binding site" evidence="14">
    <location>
        <position position="522"/>
    </location>
    <ligand>
        <name>substrate</name>
    </ligand>
</feature>
<dbReference type="Pfam" id="PF22613">
    <property type="entry name" value="Transketolase_C_1"/>
    <property type="match status" value="1"/>
</dbReference>
<dbReference type="SUPFAM" id="SSF52518">
    <property type="entry name" value="Thiamin diphosphate-binding fold (THDP-binding)"/>
    <property type="match status" value="2"/>
</dbReference>
<evidence type="ECO:0000256" key="12">
    <source>
        <dbReference type="NCBIfam" id="TIGR00232"/>
    </source>
</evidence>
<feature type="site" description="Important for catalytic activity" evidence="17">
    <location>
        <position position="266"/>
    </location>
</feature>
<feature type="binding site" evidence="15">
    <location>
        <begin position="124"/>
        <end position="126"/>
    </location>
    <ligand>
        <name>thiamine diphosphate</name>
        <dbReference type="ChEBI" id="CHEBI:58937"/>
    </ligand>
</feature>
<dbReference type="InterPro" id="IPR005478">
    <property type="entry name" value="Transketolase_bac-like"/>
</dbReference>
<feature type="binding site" evidence="14">
    <location>
        <position position="359"/>
    </location>
    <ligand>
        <name>substrate</name>
    </ligand>
</feature>
<evidence type="ECO:0000256" key="8">
    <source>
        <dbReference type="ARBA" id="ARBA00022837"/>
    </source>
</evidence>
<feature type="binding site" evidence="16">
    <location>
        <position position="162"/>
    </location>
    <ligand>
        <name>Mg(2+)</name>
        <dbReference type="ChEBI" id="CHEBI:18420"/>
    </ligand>
</feature>
<feature type="binding site" evidence="14">
    <location>
        <position position="463"/>
    </location>
    <ligand>
        <name>substrate</name>
    </ligand>
</feature>
<dbReference type="PANTHER" id="PTHR43522">
    <property type="entry name" value="TRANSKETOLASE"/>
    <property type="match status" value="1"/>
</dbReference>
<dbReference type="InterPro" id="IPR033247">
    <property type="entry name" value="Transketolase_fam"/>
</dbReference>
<feature type="site" description="Important for catalytic activity" evidence="17">
    <location>
        <position position="35"/>
    </location>
</feature>
<keyword evidence="9 16" id="KW-0460">Magnesium</keyword>
<comment type="cofactor">
    <cofactor evidence="15">
        <name>thiamine diphosphate</name>
        <dbReference type="ChEBI" id="CHEBI:58937"/>
    </cofactor>
    <text evidence="15">Binds 1 thiamine pyrophosphate per subunit. During the reaction, the substrate forms a covalent intermediate with the cofactor.</text>
</comment>
<accession>A0A258FVF3</accession>
<dbReference type="GO" id="GO:0046872">
    <property type="term" value="F:metal ion binding"/>
    <property type="evidence" value="ECO:0007669"/>
    <property type="project" value="UniProtKB-KW"/>
</dbReference>
<dbReference type="InterPro" id="IPR020826">
    <property type="entry name" value="Transketolase_BS"/>
</dbReference>